<dbReference type="STRING" id="334426.A0A0R3PK72"/>
<dbReference type="AlphaFoldDB" id="A0A0R3PK72"/>
<name>A0A0R3PK72_ANGCS</name>
<sequence length="112" mass="12894">MDALKWHVSLRPVVDLFTPILGWSFGIAILVTSIIGSYIVSLFLFLLVGFLELIFEMRVRVSGDEIEYDKPALVVMNHRTRKRALFQIVGTLFYEALAVSENLMKQEKLLEY</sequence>
<gene>
    <name evidence="2" type="ORF">ACOC_LOCUS4952</name>
</gene>
<dbReference type="Proteomes" id="UP000267027">
    <property type="component" value="Unassembled WGS sequence"/>
</dbReference>
<evidence type="ECO:0000313" key="2">
    <source>
        <dbReference type="EMBL" id="VDM56537.1"/>
    </source>
</evidence>
<feature type="transmembrane region" description="Helical" evidence="1">
    <location>
        <begin position="20"/>
        <end position="51"/>
    </location>
</feature>
<dbReference type="EMBL" id="UYYA01003839">
    <property type="protein sequence ID" value="VDM56537.1"/>
    <property type="molecule type" value="Genomic_DNA"/>
</dbReference>
<reference evidence="2 3" key="2">
    <citation type="submission" date="2018-11" db="EMBL/GenBank/DDBJ databases">
        <authorList>
            <consortium name="Pathogen Informatics"/>
        </authorList>
    </citation>
    <scope>NUCLEOTIDE SEQUENCE [LARGE SCALE GENOMIC DNA]</scope>
    <source>
        <strain evidence="2 3">Costa Rica</strain>
    </source>
</reference>
<keyword evidence="1" id="KW-0472">Membrane</keyword>
<protein>
    <submittedName>
        <fullName evidence="4">RDD domain-containing protein</fullName>
    </submittedName>
</protein>
<evidence type="ECO:0000256" key="1">
    <source>
        <dbReference type="SAM" id="Phobius"/>
    </source>
</evidence>
<keyword evidence="1" id="KW-1133">Transmembrane helix</keyword>
<accession>A0A0R3PK72</accession>
<dbReference type="WBParaSite" id="ACOC_0000495101-mRNA-1">
    <property type="protein sequence ID" value="ACOC_0000495101-mRNA-1"/>
    <property type="gene ID" value="ACOC_0000495101"/>
</dbReference>
<evidence type="ECO:0000313" key="4">
    <source>
        <dbReference type="WBParaSite" id="ACOC_0000495101-mRNA-1"/>
    </source>
</evidence>
<keyword evidence="1" id="KW-0812">Transmembrane</keyword>
<proteinExistence type="predicted"/>
<keyword evidence="3" id="KW-1185">Reference proteome</keyword>
<evidence type="ECO:0000313" key="3">
    <source>
        <dbReference type="Proteomes" id="UP000267027"/>
    </source>
</evidence>
<reference evidence="4" key="1">
    <citation type="submission" date="2017-02" db="UniProtKB">
        <authorList>
            <consortium name="WormBaseParasite"/>
        </authorList>
    </citation>
    <scope>IDENTIFICATION</scope>
</reference>
<organism evidence="4">
    <name type="scientific">Angiostrongylus costaricensis</name>
    <name type="common">Nematode worm</name>
    <dbReference type="NCBI Taxonomy" id="334426"/>
    <lineage>
        <taxon>Eukaryota</taxon>
        <taxon>Metazoa</taxon>
        <taxon>Ecdysozoa</taxon>
        <taxon>Nematoda</taxon>
        <taxon>Chromadorea</taxon>
        <taxon>Rhabditida</taxon>
        <taxon>Rhabditina</taxon>
        <taxon>Rhabditomorpha</taxon>
        <taxon>Strongyloidea</taxon>
        <taxon>Metastrongylidae</taxon>
        <taxon>Angiostrongylus</taxon>
    </lineage>
</organism>